<name>K2FZR2_9BACT</name>
<accession>K2FZR2</accession>
<sequence>MQNLKEIAENSELSAFDKELIRAYVQEAPDKEEKQKRRRECAEQFWASMATIAAITAWTTIREKRSSANVKAVTEEVPPKVEKIMNHRKMQVQNSSTVPFEKIKDSITETQKFDILNEMRDIMDDPEEMMEINNHIVCIADHCWVSPWTIELAIRQNIKWAIELIDGARQVSPKNMILDASQKEEIRIYVSEWKTNKEKQIRREEMSIRHNVWLRVISAITAWDTIRKNRSDKATPDSAGSFELNEAEVAPPASLNLKPDLLQIAQIPQVIEGILTEDDGESILPTIEEIYAENNWAHIDYDFESKNKWRDRLKAFMEKNTTPEERKTMKVLCLPGKKCLEIQIYLELGFLPENIVWVEWWDDDAIEEFKKNAELLWISYRIWRLEKILEHEKLSFDIVSLDFLWPPSSITEKIFYNLKTWKKSIIMTNFQWRRENQFGKKMRNSMYVEQRWWHLQMATRPVHDPDLDINLDNIDHTQAKNTILYSNEIMIMALKRKNDPLKNYFEELLDKETLKKMRANLPGFNEHRMEFCIDTVKVTMLSLLRRDLEGIVSKKLCGLFIVAIDRIFSHFSANQALKGFESFKYRWYNWTPMMTDMFVFEQLPESYYFEMRHLVDFLFKLINLHVDYMAWNPIYPKISIEFAKWHRKTTFNWISYKKKDKIKLTYKWKDISEITLWKLSNILNIQNSILYRHKWDGSREELLLE</sequence>
<comment type="caution">
    <text evidence="1">The sequence shown here is derived from an EMBL/GenBank/DDBJ whole genome shotgun (WGS) entry which is preliminary data.</text>
</comment>
<dbReference type="EMBL" id="AMFJ01000486">
    <property type="protein sequence ID" value="EKE27407.1"/>
    <property type="molecule type" value="Genomic_DNA"/>
</dbReference>
<evidence type="ECO:0000313" key="1">
    <source>
        <dbReference type="EMBL" id="EKE27407.1"/>
    </source>
</evidence>
<proteinExistence type="predicted"/>
<protein>
    <submittedName>
        <fullName evidence="1">Uncharacterized protein</fullName>
    </submittedName>
</protein>
<organism evidence="1">
    <name type="scientific">uncultured bacterium</name>
    <name type="common">gcode 4</name>
    <dbReference type="NCBI Taxonomy" id="1234023"/>
    <lineage>
        <taxon>Bacteria</taxon>
        <taxon>environmental samples</taxon>
    </lineage>
</organism>
<gene>
    <name evidence="1" type="ORF">ACD_3C00212G0006</name>
</gene>
<dbReference type="AlphaFoldDB" id="K2FZR2"/>
<reference evidence="1" key="1">
    <citation type="journal article" date="2012" name="Science">
        <title>Fermentation, hydrogen, and sulfur metabolism in multiple uncultivated bacterial phyla.</title>
        <authorList>
            <person name="Wrighton K.C."/>
            <person name="Thomas B.C."/>
            <person name="Sharon I."/>
            <person name="Miller C.S."/>
            <person name="Castelle C.J."/>
            <person name="VerBerkmoes N.C."/>
            <person name="Wilkins M.J."/>
            <person name="Hettich R.L."/>
            <person name="Lipton M.S."/>
            <person name="Williams K.H."/>
            <person name="Long P.E."/>
            <person name="Banfield J.F."/>
        </authorList>
    </citation>
    <scope>NUCLEOTIDE SEQUENCE [LARGE SCALE GENOMIC DNA]</scope>
</reference>